<dbReference type="Proteomes" id="UP000430692">
    <property type="component" value="Unassembled WGS sequence"/>
</dbReference>
<reference evidence="6 7" key="1">
    <citation type="submission" date="2019-12" db="EMBL/GenBank/DDBJ databases">
        <title>Whole-genome analyses of novel actinobacteria.</title>
        <authorList>
            <person name="Sahin N."/>
            <person name="Saygin H."/>
        </authorList>
    </citation>
    <scope>NUCLEOTIDE SEQUENCE [LARGE SCALE GENOMIC DNA]</scope>
    <source>
        <strain evidence="6 7">KC615</strain>
    </source>
</reference>
<evidence type="ECO:0000313" key="6">
    <source>
        <dbReference type="EMBL" id="MXQ52401.1"/>
    </source>
</evidence>
<dbReference type="AlphaFoldDB" id="A0A6I4VPU9"/>
<feature type="transmembrane region" description="Helical" evidence="5">
    <location>
        <begin position="38"/>
        <end position="58"/>
    </location>
</feature>
<name>A0A6I4VPU9_9BACL</name>
<comment type="caution">
    <text evidence="6">The sequence shown here is derived from an EMBL/GenBank/DDBJ whole genome shotgun (WGS) entry which is preliminary data.</text>
</comment>
<evidence type="ECO:0000256" key="5">
    <source>
        <dbReference type="SAM" id="Phobius"/>
    </source>
</evidence>
<evidence type="ECO:0000256" key="3">
    <source>
        <dbReference type="ARBA" id="ARBA00022989"/>
    </source>
</evidence>
<dbReference type="EMBL" id="WUUL01000001">
    <property type="protein sequence ID" value="MXQ52401.1"/>
    <property type="molecule type" value="Genomic_DNA"/>
</dbReference>
<sequence length="202" mass="21473">MEWLSIILIGVAANLDNLGVGVAYGVQSTKITMKSNMIIAMIGAMITYLSVTLGSLIGDHINPNLANLGGGIILFTLGAWTIGADWKRIGTCKQKEHQGNYLQQLLDHPEKADKDNNNVISSKESVLLGIALSLNCFGVGIGGGITGVSPFWSSAVVGFISFGTMIIGVRMGMRLSYSWLNKFASSIAGSLLLGIGLYEIFM</sequence>
<organism evidence="6 7">
    <name type="scientific">Shimazuella alba</name>
    <dbReference type="NCBI Taxonomy" id="2690964"/>
    <lineage>
        <taxon>Bacteria</taxon>
        <taxon>Bacillati</taxon>
        <taxon>Bacillota</taxon>
        <taxon>Bacilli</taxon>
        <taxon>Bacillales</taxon>
        <taxon>Thermoactinomycetaceae</taxon>
        <taxon>Shimazuella</taxon>
    </lineage>
</organism>
<gene>
    <name evidence="6" type="ORF">GSM42_01255</name>
</gene>
<dbReference type="PANTHER" id="PTHR35529:SF2">
    <property type="entry name" value="SPORULATION PROTEIN YTAF-RELATED"/>
    <property type="match status" value="1"/>
</dbReference>
<keyword evidence="7" id="KW-1185">Reference proteome</keyword>
<evidence type="ECO:0000313" key="7">
    <source>
        <dbReference type="Proteomes" id="UP000430692"/>
    </source>
</evidence>
<dbReference type="PANTHER" id="PTHR35529">
    <property type="entry name" value="MANGANESE EFFLUX PUMP MNTP-RELATED"/>
    <property type="match status" value="1"/>
</dbReference>
<keyword evidence="4 5" id="KW-0472">Membrane</keyword>
<keyword evidence="3 5" id="KW-1133">Transmembrane helix</keyword>
<dbReference type="Pfam" id="PF02659">
    <property type="entry name" value="Mntp"/>
    <property type="match status" value="2"/>
</dbReference>
<proteinExistence type="predicted"/>
<feature type="transmembrane region" description="Helical" evidence="5">
    <location>
        <begin position="6"/>
        <end position="26"/>
    </location>
</feature>
<feature type="transmembrane region" description="Helical" evidence="5">
    <location>
        <begin position="64"/>
        <end position="83"/>
    </location>
</feature>
<protein>
    <submittedName>
        <fullName evidence="6">Sporulation membrane protein YtaF</fullName>
    </submittedName>
</protein>
<feature type="transmembrane region" description="Helical" evidence="5">
    <location>
        <begin position="126"/>
        <end position="145"/>
    </location>
</feature>
<evidence type="ECO:0000256" key="2">
    <source>
        <dbReference type="ARBA" id="ARBA00022692"/>
    </source>
</evidence>
<keyword evidence="2 5" id="KW-0812">Transmembrane</keyword>
<keyword evidence="1" id="KW-1003">Cell membrane</keyword>
<dbReference type="InterPro" id="IPR003810">
    <property type="entry name" value="Mntp/YtaF"/>
</dbReference>
<feature type="transmembrane region" description="Helical" evidence="5">
    <location>
        <begin position="183"/>
        <end position="201"/>
    </location>
</feature>
<evidence type="ECO:0000256" key="1">
    <source>
        <dbReference type="ARBA" id="ARBA00022475"/>
    </source>
</evidence>
<accession>A0A6I4VPU9</accession>
<feature type="transmembrane region" description="Helical" evidence="5">
    <location>
        <begin position="151"/>
        <end position="171"/>
    </location>
</feature>
<evidence type="ECO:0000256" key="4">
    <source>
        <dbReference type="ARBA" id="ARBA00023136"/>
    </source>
</evidence>